<name>A0ACB6YXY1_THEGA</name>
<gene>
    <name evidence="1" type="ORF">BDM02DRAFT_3193606</name>
</gene>
<reference evidence="1" key="1">
    <citation type="submission" date="2019-10" db="EMBL/GenBank/DDBJ databases">
        <authorList>
            <consortium name="DOE Joint Genome Institute"/>
            <person name="Kuo A."/>
            <person name="Miyauchi S."/>
            <person name="Kiss E."/>
            <person name="Drula E."/>
            <person name="Kohler A."/>
            <person name="Sanchez-Garcia M."/>
            <person name="Andreopoulos B."/>
            <person name="Barry K.W."/>
            <person name="Bonito G."/>
            <person name="Buee M."/>
            <person name="Carver A."/>
            <person name="Chen C."/>
            <person name="Cichocki N."/>
            <person name="Clum A."/>
            <person name="Culley D."/>
            <person name="Crous P.W."/>
            <person name="Fauchery L."/>
            <person name="Girlanda M."/>
            <person name="Hayes R."/>
            <person name="Keri Z."/>
            <person name="Labutti K."/>
            <person name="Lipzen A."/>
            <person name="Lombard V."/>
            <person name="Magnuson J."/>
            <person name="Maillard F."/>
            <person name="Morin E."/>
            <person name="Murat C."/>
            <person name="Nolan M."/>
            <person name="Ohm R."/>
            <person name="Pangilinan J."/>
            <person name="Pereira M."/>
            <person name="Perotto S."/>
            <person name="Peter M."/>
            <person name="Riley R."/>
            <person name="Sitrit Y."/>
            <person name="Stielow B."/>
            <person name="Szollosi G."/>
            <person name="Zifcakova L."/>
            <person name="Stursova M."/>
            <person name="Spatafora J.W."/>
            <person name="Tedersoo L."/>
            <person name="Vaario L.-M."/>
            <person name="Yamada A."/>
            <person name="Yan M."/>
            <person name="Wang P."/>
            <person name="Xu J."/>
            <person name="Bruns T."/>
            <person name="Baldrian P."/>
            <person name="Vilgalys R."/>
            <person name="Henrissat B."/>
            <person name="Grigoriev I.V."/>
            <person name="Hibbett D."/>
            <person name="Nagy L.G."/>
            <person name="Martin F.M."/>
        </authorList>
    </citation>
    <scope>NUCLEOTIDE SEQUENCE</scope>
    <source>
        <strain evidence="1">P2</strain>
    </source>
</reference>
<evidence type="ECO:0000313" key="1">
    <source>
        <dbReference type="EMBL" id="KAF9642251.1"/>
    </source>
</evidence>
<evidence type="ECO:0000313" key="2">
    <source>
        <dbReference type="Proteomes" id="UP000886501"/>
    </source>
</evidence>
<reference evidence="1" key="2">
    <citation type="journal article" date="2020" name="Nat. Commun.">
        <title>Large-scale genome sequencing of mycorrhizal fungi provides insights into the early evolution of symbiotic traits.</title>
        <authorList>
            <person name="Miyauchi S."/>
            <person name="Kiss E."/>
            <person name="Kuo A."/>
            <person name="Drula E."/>
            <person name="Kohler A."/>
            <person name="Sanchez-Garcia M."/>
            <person name="Morin E."/>
            <person name="Andreopoulos B."/>
            <person name="Barry K.W."/>
            <person name="Bonito G."/>
            <person name="Buee M."/>
            <person name="Carver A."/>
            <person name="Chen C."/>
            <person name="Cichocki N."/>
            <person name="Clum A."/>
            <person name="Culley D."/>
            <person name="Crous P.W."/>
            <person name="Fauchery L."/>
            <person name="Girlanda M."/>
            <person name="Hayes R.D."/>
            <person name="Keri Z."/>
            <person name="LaButti K."/>
            <person name="Lipzen A."/>
            <person name="Lombard V."/>
            <person name="Magnuson J."/>
            <person name="Maillard F."/>
            <person name="Murat C."/>
            <person name="Nolan M."/>
            <person name="Ohm R.A."/>
            <person name="Pangilinan J."/>
            <person name="Pereira M.F."/>
            <person name="Perotto S."/>
            <person name="Peter M."/>
            <person name="Pfister S."/>
            <person name="Riley R."/>
            <person name="Sitrit Y."/>
            <person name="Stielow J.B."/>
            <person name="Szollosi G."/>
            <person name="Zifcakova L."/>
            <person name="Stursova M."/>
            <person name="Spatafora J.W."/>
            <person name="Tedersoo L."/>
            <person name="Vaario L.M."/>
            <person name="Yamada A."/>
            <person name="Yan M."/>
            <person name="Wang P."/>
            <person name="Xu J."/>
            <person name="Bruns T."/>
            <person name="Baldrian P."/>
            <person name="Vilgalys R."/>
            <person name="Dunand C."/>
            <person name="Henrissat B."/>
            <person name="Grigoriev I.V."/>
            <person name="Hibbett D."/>
            <person name="Nagy L.G."/>
            <person name="Martin F.M."/>
        </authorList>
    </citation>
    <scope>NUCLEOTIDE SEQUENCE</scope>
    <source>
        <strain evidence="1">P2</strain>
    </source>
</reference>
<comment type="caution">
    <text evidence="1">The sequence shown here is derived from an EMBL/GenBank/DDBJ whole genome shotgun (WGS) entry which is preliminary data.</text>
</comment>
<dbReference type="EMBL" id="MU118578">
    <property type="protein sequence ID" value="KAF9642251.1"/>
    <property type="molecule type" value="Genomic_DNA"/>
</dbReference>
<sequence length="62" mass="6557">MLAGDDSSSANVGLGPSCAYFQKHRDCPMFSFVNSTVIIAFSVPSTLLATAQNRFEALGDCP</sequence>
<accession>A0ACB6YXY1</accession>
<dbReference type="Proteomes" id="UP000886501">
    <property type="component" value="Unassembled WGS sequence"/>
</dbReference>
<protein>
    <submittedName>
        <fullName evidence="1">Uncharacterized protein</fullName>
    </submittedName>
</protein>
<proteinExistence type="predicted"/>
<keyword evidence="2" id="KW-1185">Reference proteome</keyword>
<organism evidence="1 2">
    <name type="scientific">Thelephora ganbajun</name>
    <name type="common">Ganba fungus</name>
    <dbReference type="NCBI Taxonomy" id="370292"/>
    <lineage>
        <taxon>Eukaryota</taxon>
        <taxon>Fungi</taxon>
        <taxon>Dikarya</taxon>
        <taxon>Basidiomycota</taxon>
        <taxon>Agaricomycotina</taxon>
        <taxon>Agaricomycetes</taxon>
        <taxon>Thelephorales</taxon>
        <taxon>Thelephoraceae</taxon>
        <taxon>Thelephora</taxon>
    </lineage>
</organism>